<accession>A0A383U2X9</accession>
<proteinExistence type="predicted"/>
<keyword evidence="2" id="KW-1185">Reference proteome</keyword>
<dbReference type="EMBL" id="UNSC01000008">
    <property type="protein sequence ID" value="SZD74195.1"/>
    <property type="molecule type" value="Genomic_DNA"/>
</dbReference>
<reference evidence="1 2" key="1">
    <citation type="submission" date="2018-09" db="EMBL/GenBank/DDBJ databases">
        <authorList>
            <consortium name="Pathogen Informatics"/>
        </authorList>
    </citation>
    <scope>NUCLEOTIDE SEQUENCE [LARGE SCALE GENOMIC DNA]</scope>
    <source>
        <strain evidence="1 2">OH-22767</strain>
    </source>
</reference>
<name>A0A383U2X9_9FLAO</name>
<gene>
    <name evidence="1" type="ORF">SAMEA104719789_01653</name>
</gene>
<dbReference type="Proteomes" id="UP000262142">
    <property type="component" value="Unassembled WGS sequence"/>
</dbReference>
<evidence type="ECO:0000313" key="2">
    <source>
        <dbReference type="Proteomes" id="UP000262142"/>
    </source>
</evidence>
<dbReference type="AlphaFoldDB" id="A0A383U2X9"/>
<sequence>MLIFGKRTDIDFHIPAAKALDASLSQARELLSNLVDDGESYIGLKDDECTVKFTAVKNYLFFIEVPLEEKFGAKEAYFSRTKTYNLLVELFEGKKINDISGLVFKSYL</sequence>
<protein>
    <submittedName>
        <fullName evidence="1">Uncharacterized protein</fullName>
    </submittedName>
</protein>
<evidence type="ECO:0000313" key="1">
    <source>
        <dbReference type="EMBL" id="SZD74195.1"/>
    </source>
</evidence>
<organism evidence="1 2">
    <name type="scientific">Candidatus Ornithobacterium hominis</name>
    <dbReference type="NCBI Taxonomy" id="2497989"/>
    <lineage>
        <taxon>Bacteria</taxon>
        <taxon>Pseudomonadati</taxon>
        <taxon>Bacteroidota</taxon>
        <taxon>Flavobacteriia</taxon>
        <taxon>Flavobacteriales</taxon>
        <taxon>Weeksellaceae</taxon>
        <taxon>Ornithobacterium</taxon>
    </lineage>
</organism>
<dbReference type="RefSeq" id="WP_119059802.1">
    <property type="nucleotide sequence ID" value="NZ_OX579588.1"/>
</dbReference>